<evidence type="ECO:0000313" key="2">
    <source>
        <dbReference type="Proteomes" id="UP001207468"/>
    </source>
</evidence>
<dbReference type="Proteomes" id="UP001207468">
    <property type="component" value="Unassembled WGS sequence"/>
</dbReference>
<gene>
    <name evidence="1" type="ORF">F5148DRAFT_426179</name>
</gene>
<protein>
    <submittedName>
        <fullName evidence="1">Uncharacterized protein</fullName>
    </submittedName>
</protein>
<keyword evidence="2" id="KW-1185">Reference proteome</keyword>
<organism evidence="1 2">
    <name type="scientific">Russula earlei</name>
    <dbReference type="NCBI Taxonomy" id="71964"/>
    <lineage>
        <taxon>Eukaryota</taxon>
        <taxon>Fungi</taxon>
        <taxon>Dikarya</taxon>
        <taxon>Basidiomycota</taxon>
        <taxon>Agaricomycotina</taxon>
        <taxon>Agaricomycetes</taxon>
        <taxon>Russulales</taxon>
        <taxon>Russulaceae</taxon>
        <taxon>Russula</taxon>
    </lineage>
</organism>
<reference evidence="1" key="1">
    <citation type="submission" date="2021-03" db="EMBL/GenBank/DDBJ databases">
        <title>Evolutionary priming and transition to the ectomycorrhizal habit in an iconic lineage of mushroom-forming fungi: is preadaptation a requirement?</title>
        <authorList>
            <consortium name="DOE Joint Genome Institute"/>
            <person name="Looney B.P."/>
            <person name="Miyauchi S."/>
            <person name="Morin E."/>
            <person name="Drula E."/>
            <person name="Courty P.E."/>
            <person name="Chicoki N."/>
            <person name="Fauchery L."/>
            <person name="Kohler A."/>
            <person name="Kuo A."/>
            <person name="LaButti K."/>
            <person name="Pangilinan J."/>
            <person name="Lipzen A."/>
            <person name="Riley R."/>
            <person name="Andreopoulos W."/>
            <person name="He G."/>
            <person name="Johnson J."/>
            <person name="Barry K.W."/>
            <person name="Grigoriev I.V."/>
            <person name="Nagy L."/>
            <person name="Hibbett D."/>
            <person name="Henrissat B."/>
            <person name="Matheny P.B."/>
            <person name="Labbe J."/>
            <person name="Martin A.F."/>
        </authorList>
    </citation>
    <scope>NUCLEOTIDE SEQUENCE</scope>
    <source>
        <strain evidence="1">BPL698</strain>
    </source>
</reference>
<name>A0ACC0TZA6_9AGAM</name>
<sequence>MDKFVSGLPALIHSPLITDATITVGALVTDGMLERVEEHLKSSMASRELSQSASIARAFACLESLDAIFSVLEWTDHPRCTRTISALVKSSDVFRTRQDSALALRAACIRALTFRKLIGPLSARATTHPLRMPPHLLPLALRLQTWTSINSRLWRNQSYLDEAEMRLAPDGYDAPATVIYDGHLISFLVLIRDVLSYAERPTLELPSVWETLETMVGDFTINQPAASAAARSRLEEIRTEIREYLFVPQKGGSREGPNKVSLMPVSFNMDNSNMATVGGLTTSGDGTALRVPNRSPTSKVDAMVQKSLPVHIAERYSQLLEFTDKVAKGLRLVTVLSAKLPQPSATEPFTHTSELRLRHQIYAQDPFSSIDVLDVFLTNLPLFVQATSEANARYTVEDIITSDGLFRSISGHLETSINSEVPETTRERTSMTCLQVLEQVFTLLKGSPTVRWYEVGVDALLSSANNVAFSSGMVGEASAIHAYCTLGIIIHVVIGQLRSRTAQNLDEQLFVLKIYDWLCLGDEQERARREDRAQGDANTNREASSPQYLSELLTNGPFQNFSIMAFHMVPHLEDKEAIPDVAWTTLRELRDALNLADVDDPVALHYFGVVRKSAHQAVVDAEGSPSKEQLDVLELLNNVAEELGLPNLPMPNPVTPPQTPPGVFVPPNRSEYAPIYI</sequence>
<accession>A0ACC0TZA6</accession>
<comment type="caution">
    <text evidence="1">The sequence shown here is derived from an EMBL/GenBank/DDBJ whole genome shotgun (WGS) entry which is preliminary data.</text>
</comment>
<proteinExistence type="predicted"/>
<dbReference type="EMBL" id="JAGFNK010000272">
    <property type="protein sequence ID" value="KAI9454502.1"/>
    <property type="molecule type" value="Genomic_DNA"/>
</dbReference>
<evidence type="ECO:0000313" key="1">
    <source>
        <dbReference type="EMBL" id="KAI9454502.1"/>
    </source>
</evidence>